<dbReference type="STRING" id="661399.AQJ67_07600"/>
<feature type="domain" description="N-acetyltransferase" evidence="1">
    <location>
        <begin position="1"/>
        <end position="131"/>
    </location>
</feature>
<dbReference type="RefSeq" id="WP_062717266.1">
    <property type="nucleotide sequence ID" value="NZ_KQ948925.1"/>
</dbReference>
<comment type="caution">
    <text evidence="2">The sequence shown here is derived from an EMBL/GenBank/DDBJ whole genome shotgun (WGS) entry which is preliminary data.</text>
</comment>
<dbReference type="InterPro" id="IPR016181">
    <property type="entry name" value="Acyl_CoA_acyltransferase"/>
</dbReference>
<dbReference type="Pfam" id="PF00583">
    <property type="entry name" value="Acetyltransf_1"/>
    <property type="match status" value="1"/>
</dbReference>
<keyword evidence="3" id="KW-1185">Reference proteome</keyword>
<keyword evidence="2" id="KW-0808">Transferase</keyword>
<accession>A0A101U734</accession>
<sequence>MTIKYEWRGDFDNASLNALHADGFGPPVAETDWRARLERHSLGWVCAWEDGSLIGFVNVAWDGGVHAFILDTVVTQHFRSRGVGAALVATAAKEARAAKCEWLHVDFEEHLRSFYFDACGFKETTAGLIAL</sequence>
<dbReference type="GO" id="GO:0016747">
    <property type="term" value="F:acyltransferase activity, transferring groups other than amino-acyl groups"/>
    <property type="evidence" value="ECO:0007669"/>
    <property type="project" value="InterPro"/>
</dbReference>
<name>A0A101U734_9ACTN</name>
<dbReference type="OrthoDB" id="4549080at2"/>
<evidence type="ECO:0000313" key="2">
    <source>
        <dbReference type="EMBL" id="KUO05235.1"/>
    </source>
</evidence>
<dbReference type="CDD" id="cd04301">
    <property type="entry name" value="NAT_SF"/>
    <property type="match status" value="1"/>
</dbReference>
<dbReference type="AlphaFoldDB" id="A0A101U734"/>
<protein>
    <submittedName>
        <fullName evidence="2">Acetyltransferase</fullName>
    </submittedName>
</protein>
<proteinExistence type="predicted"/>
<dbReference type="EMBL" id="LMWY01000005">
    <property type="protein sequence ID" value="KUO05235.1"/>
    <property type="molecule type" value="Genomic_DNA"/>
</dbReference>
<evidence type="ECO:0000313" key="3">
    <source>
        <dbReference type="Proteomes" id="UP000053429"/>
    </source>
</evidence>
<dbReference type="InterPro" id="IPR000182">
    <property type="entry name" value="GNAT_dom"/>
</dbReference>
<evidence type="ECO:0000259" key="1">
    <source>
        <dbReference type="PROSITE" id="PS51186"/>
    </source>
</evidence>
<gene>
    <name evidence="2" type="ORF">AQJ67_07600</name>
</gene>
<dbReference type="PROSITE" id="PS51186">
    <property type="entry name" value="GNAT"/>
    <property type="match status" value="1"/>
</dbReference>
<organism evidence="2 3">
    <name type="scientific">Streptomyces caeruleatus</name>
    <dbReference type="NCBI Taxonomy" id="661399"/>
    <lineage>
        <taxon>Bacteria</taxon>
        <taxon>Bacillati</taxon>
        <taxon>Actinomycetota</taxon>
        <taxon>Actinomycetes</taxon>
        <taxon>Kitasatosporales</taxon>
        <taxon>Streptomycetaceae</taxon>
        <taxon>Streptomyces</taxon>
    </lineage>
</organism>
<reference evidence="2 3" key="1">
    <citation type="submission" date="2015-10" db="EMBL/GenBank/DDBJ databases">
        <title>Draft genome sequence of Streptomyces caeruleatus NRRL B-24802, type strain for the species Streptomyces caeruleatus.</title>
        <authorList>
            <person name="Ruckert C."/>
            <person name="Winkler A."/>
            <person name="Kalinowski J."/>
            <person name="Kampfer P."/>
            <person name="Glaeser S."/>
        </authorList>
    </citation>
    <scope>NUCLEOTIDE SEQUENCE [LARGE SCALE GENOMIC DNA]</scope>
    <source>
        <strain evidence="2 3">NRRL B-24802</strain>
    </source>
</reference>
<dbReference type="Proteomes" id="UP000053429">
    <property type="component" value="Unassembled WGS sequence"/>
</dbReference>
<dbReference type="SUPFAM" id="SSF55729">
    <property type="entry name" value="Acyl-CoA N-acyltransferases (Nat)"/>
    <property type="match status" value="1"/>
</dbReference>
<dbReference type="Gene3D" id="3.40.630.30">
    <property type="match status" value="1"/>
</dbReference>